<dbReference type="InterPro" id="IPR036291">
    <property type="entry name" value="NAD(P)-bd_dom_sf"/>
</dbReference>
<dbReference type="PANTHER" id="PTHR42760">
    <property type="entry name" value="SHORT-CHAIN DEHYDROGENASES/REDUCTASES FAMILY MEMBER"/>
    <property type="match status" value="1"/>
</dbReference>
<dbReference type="VEuPathDB" id="FungiDB:PV10_01380"/>
<dbReference type="CDD" id="cd05233">
    <property type="entry name" value="SDR_c"/>
    <property type="match status" value="1"/>
</dbReference>
<proteinExistence type="inferred from homology"/>
<reference evidence="4 5" key="1">
    <citation type="submission" date="2017-03" db="EMBL/GenBank/DDBJ databases">
        <title>Genomes of endolithic fungi from Antarctica.</title>
        <authorList>
            <person name="Coleine C."/>
            <person name="Masonjones S."/>
            <person name="Stajich J.E."/>
        </authorList>
    </citation>
    <scope>NUCLEOTIDE SEQUENCE [LARGE SCALE GENOMIC DNA]</scope>
    <source>
        <strain evidence="4 5">CCFEE 6314</strain>
    </source>
</reference>
<dbReference type="InterPro" id="IPR020904">
    <property type="entry name" value="Sc_DH/Rdtase_CS"/>
</dbReference>
<comment type="caution">
    <text evidence="4">The sequence shown here is derived from an EMBL/GenBank/DDBJ whole genome shotgun (WGS) entry which is preliminary data.</text>
</comment>
<dbReference type="PROSITE" id="PS00061">
    <property type="entry name" value="ADH_SHORT"/>
    <property type="match status" value="1"/>
</dbReference>
<dbReference type="EMBL" id="NAJM01000044">
    <property type="protein sequence ID" value="RVX67855.1"/>
    <property type="molecule type" value="Genomic_DNA"/>
</dbReference>
<evidence type="ECO:0000256" key="2">
    <source>
        <dbReference type="ARBA" id="ARBA00022857"/>
    </source>
</evidence>
<dbReference type="AlphaFoldDB" id="A0A438MY29"/>
<evidence type="ECO:0000256" key="3">
    <source>
        <dbReference type="RuleBase" id="RU000363"/>
    </source>
</evidence>
<comment type="similarity">
    <text evidence="1 3">Belongs to the short-chain dehydrogenases/reductases (SDR) family.</text>
</comment>
<sequence>MVEASFEGANIAVTGGASGIGLATVKALHRLHANVYVADYVDKAPADFPNSTDQSTVQFLGGIDISKREDCHKFISSIPGRLDGMVNCAGIARQEGKIASDDLWARTLAVNLTGTWNMSTEAVIRMSKQEVRTTSGGLFAGKSKSIGQGAIVNISSGAGLRGHPDLVAYCASKHGVHGVTKAMAKDWPHIRLNVVAPGKDNFLRDGKPTRNDGEG</sequence>
<dbReference type="PRINTS" id="PR00081">
    <property type="entry name" value="GDHRDH"/>
</dbReference>
<organism evidence="4 5">
    <name type="scientific">Exophiala mesophila</name>
    <name type="common">Black yeast-like fungus</name>
    <dbReference type="NCBI Taxonomy" id="212818"/>
    <lineage>
        <taxon>Eukaryota</taxon>
        <taxon>Fungi</taxon>
        <taxon>Dikarya</taxon>
        <taxon>Ascomycota</taxon>
        <taxon>Pezizomycotina</taxon>
        <taxon>Eurotiomycetes</taxon>
        <taxon>Chaetothyriomycetidae</taxon>
        <taxon>Chaetothyriales</taxon>
        <taxon>Herpotrichiellaceae</taxon>
        <taxon>Exophiala</taxon>
    </lineage>
</organism>
<dbReference type="GO" id="GO:0006633">
    <property type="term" value="P:fatty acid biosynthetic process"/>
    <property type="evidence" value="ECO:0007669"/>
    <property type="project" value="TreeGrafter"/>
</dbReference>
<dbReference type="Pfam" id="PF00106">
    <property type="entry name" value="adh_short"/>
    <property type="match status" value="1"/>
</dbReference>
<dbReference type="PRINTS" id="PR00080">
    <property type="entry name" value="SDRFAMILY"/>
</dbReference>
<gene>
    <name evidence="4" type="ORF">B0A52_07783</name>
</gene>
<dbReference type="InterPro" id="IPR002347">
    <property type="entry name" value="SDR_fam"/>
</dbReference>
<keyword evidence="2" id="KW-0521">NADP</keyword>
<evidence type="ECO:0000313" key="5">
    <source>
        <dbReference type="Proteomes" id="UP000288859"/>
    </source>
</evidence>
<dbReference type="GO" id="GO:0016616">
    <property type="term" value="F:oxidoreductase activity, acting on the CH-OH group of donors, NAD or NADP as acceptor"/>
    <property type="evidence" value="ECO:0007669"/>
    <property type="project" value="TreeGrafter"/>
</dbReference>
<protein>
    <submittedName>
        <fullName evidence="4">Uncharacterized protein</fullName>
    </submittedName>
</protein>
<dbReference type="Proteomes" id="UP000288859">
    <property type="component" value="Unassembled WGS sequence"/>
</dbReference>
<accession>A0A438MY29</accession>
<name>A0A438MY29_EXOME</name>
<dbReference type="SUPFAM" id="SSF51735">
    <property type="entry name" value="NAD(P)-binding Rossmann-fold domains"/>
    <property type="match status" value="1"/>
</dbReference>
<dbReference type="OrthoDB" id="1669814at2759"/>
<dbReference type="Gene3D" id="3.40.50.720">
    <property type="entry name" value="NAD(P)-binding Rossmann-like Domain"/>
    <property type="match status" value="1"/>
</dbReference>
<evidence type="ECO:0000313" key="4">
    <source>
        <dbReference type="EMBL" id="RVX67855.1"/>
    </source>
</evidence>
<dbReference type="GO" id="GO:0048038">
    <property type="term" value="F:quinone binding"/>
    <property type="evidence" value="ECO:0007669"/>
    <property type="project" value="TreeGrafter"/>
</dbReference>
<dbReference type="PANTHER" id="PTHR42760:SF45">
    <property type="entry name" value="SHORT CHAIN DEHYDROGENASE_REDUCTASE FAMILY PROTEIN, PUTATIVE (AFU_ORTHOLOGUE AFUA_3G09150)-RELATED"/>
    <property type="match status" value="1"/>
</dbReference>
<evidence type="ECO:0000256" key="1">
    <source>
        <dbReference type="ARBA" id="ARBA00006484"/>
    </source>
</evidence>